<dbReference type="Proteomes" id="UP001469553">
    <property type="component" value="Unassembled WGS sequence"/>
</dbReference>
<gene>
    <name evidence="1" type="ORF">AMECASPLE_011981</name>
</gene>
<proteinExistence type="predicted"/>
<name>A0ABV0XPV8_9TELE</name>
<sequence length="73" mass="7410">MVVCPVCPCVACDEPATCPGCTLPFTGRQPPPSPSSFMDNLPLSIGVGVKGTAFPAGTVKSLARGSNQTQTSK</sequence>
<organism evidence="1 2">
    <name type="scientific">Ameca splendens</name>
    <dbReference type="NCBI Taxonomy" id="208324"/>
    <lineage>
        <taxon>Eukaryota</taxon>
        <taxon>Metazoa</taxon>
        <taxon>Chordata</taxon>
        <taxon>Craniata</taxon>
        <taxon>Vertebrata</taxon>
        <taxon>Euteleostomi</taxon>
        <taxon>Actinopterygii</taxon>
        <taxon>Neopterygii</taxon>
        <taxon>Teleostei</taxon>
        <taxon>Neoteleostei</taxon>
        <taxon>Acanthomorphata</taxon>
        <taxon>Ovalentaria</taxon>
        <taxon>Atherinomorphae</taxon>
        <taxon>Cyprinodontiformes</taxon>
        <taxon>Goodeidae</taxon>
        <taxon>Ameca</taxon>
    </lineage>
</organism>
<evidence type="ECO:0000313" key="1">
    <source>
        <dbReference type="EMBL" id="MEQ2283500.1"/>
    </source>
</evidence>
<protein>
    <submittedName>
        <fullName evidence="1">Uncharacterized protein</fullName>
    </submittedName>
</protein>
<evidence type="ECO:0000313" key="2">
    <source>
        <dbReference type="Proteomes" id="UP001469553"/>
    </source>
</evidence>
<comment type="caution">
    <text evidence="1">The sequence shown here is derived from an EMBL/GenBank/DDBJ whole genome shotgun (WGS) entry which is preliminary data.</text>
</comment>
<reference evidence="1 2" key="1">
    <citation type="submission" date="2021-06" db="EMBL/GenBank/DDBJ databases">
        <authorList>
            <person name="Palmer J.M."/>
        </authorList>
    </citation>
    <scope>NUCLEOTIDE SEQUENCE [LARGE SCALE GENOMIC DNA]</scope>
    <source>
        <strain evidence="1 2">AS_MEX2019</strain>
        <tissue evidence="1">Muscle</tissue>
    </source>
</reference>
<keyword evidence="2" id="KW-1185">Reference proteome</keyword>
<accession>A0ABV0XPV8</accession>
<dbReference type="EMBL" id="JAHRIP010010142">
    <property type="protein sequence ID" value="MEQ2283500.1"/>
    <property type="molecule type" value="Genomic_DNA"/>
</dbReference>